<dbReference type="EMBL" id="MU006221">
    <property type="protein sequence ID" value="KAF2829277.1"/>
    <property type="molecule type" value="Genomic_DNA"/>
</dbReference>
<evidence type="ECO:0000313" key="2">
    <source>
        <dbReference type="EMBL" id="KAF2829277.1"/>
    </source>
</evidence>
<keyword evidence="1" id="KW-0472">Membrane</keyword>
<evidence type="ECO:0008006" key="4">
    <source>
        <dbReference type="Google" id="ProtNLM"/>
    </source>
</evidence>
<evidence type="ECO:0000256" key="1">
    <source>
        <dbReference type="SAM" id="Phobius"/>
    </source>
</evidence>
<organism evidence="2 3">
    <name type="scientific">Ophiobolus disseminans</name>
    <dbReference type="NCBI Taxonomy" id="1469910"/>
    <lineage>
        <taxon>Eukaryota</taxon>
        <taxon>Fungi</taxon>
        <taxon>Dikarya</taxon>
        <taxon>Ascomycota</taxon>
        <taxon>Pezizomycotina</taxon>
        <taxon>Dothideomycetes</taxon>
        <taxon>Pleosporomycetidae</taxon>
        <taxon>Pleosporales</taxon>
        <taxon>Pleosporineae</taxon>
        <taxon>Phaeosphaeriaceae</taxon>
        <taxon>Ophiobolus</taxon>
    </lineage>
</organism>
<accession>A0A6A7A995</accession>
<protein>
    <recommendedName>
        <fullName evidence="4">Apple domain-containing protein</fullName>
    </recommendedName>
</protein>
<keyword evidence="3" id="KW-1185">Reference proteome</keyword>
<keyword evidence="1" id="KW-1133">Transmembrane helix</keyword>
<feature type="transmembrane region" description="Helical" evidence="1">
    <location>
        <begin position="57"/>
        <end position="83"/>
    </location>
</feature>
<dbReference type="Proteomes" id="UP000799424">
    <property type="component" value="Unassembled WGS sequence"/>
</dbReference>
<reference evidence="2" key="1">
    <citation type="journal article" date="2020" name="Stud. Mycol.">
        <title>101 Dothideomycetes genomes: a test case for predicting lifestyles and emergence of pathogens.</title>
        <authorList>
            <person name="Haridas S."/>
            <person name="Albert R."/>
            <person name="Binder M."/>
            <person name="Bloem J."/>
            <person name="Labutti K."/>
            <person name="Salamov A."/>
            <person name="Andreopoulos B."/>
            <person name="Baker S."/>
            <person name="Barry K."/>
            <person name="Bills G."/>
            <person name="Bluhm B."/>
            <person name="Cannon C."/>
            <person name="Castanera R."/>
            <person name="Culley D."/>
            <person name="Daum C."/>
            <person name="Ezra D."/>
            <person name="Gonzalez J."/>
            <person name="Henrissat B."/>
            <person name="Kuo A."/>
            <person name="Liang C."/>
            <person name="Lipzen A."/>
            <person name="Lutzoni F."/>
            <person name="Magnuson J."/>
            <person name="Mondo S."/>
            <person name="Nolan M."/>
            <person name="Ohm R."/>
            <person name="Pangilinan J."/>
            <person name="Park H.-J."/>
            <person name="Ramirez L."/>
            <person name="Alfaro M."/>
            <person name="Sun H."/>
            <person name="Tritt A."/>
            <person name="Yoshinaga Y."/>
            <person name="Zwiers L.-H."/>
            <person name="Turgeon B."/>
            <person name="Goodwin S."/>
            <person name="Spatafora J."/>
            <person name="Crous P."/>
            <person name="Grigoriev I."/>
        </authorList>
    </citation>
    <scope>NUCLEOTIDE SEQUENCE</scope>
    <source>
        <strain evidence="2">CBS 113818</strain>
    </source>
</reference>
<proteinExistence type="predicted"/>
<evidence type="ECO:0000313" key="3">
    <source>
        <dbReference type="Proteomes" id="UP000799424"/>
    </source>
</evidence>
<dbReference type="OrthoDB" id="5358884at2759"/>
<sequence length="246" mass="25797">MSSSAKPPLPQVAYGEGPEVFRTYPHQLQAEPYYEQAPLPPLVSSEKGKILGLQRQVFWLCLTLLVVVIVAAVGGGVGGTLAVQSAKSKAEAPSQATTVVTVSPVGIQTSGSPSALLPSPTTSVARGSTTQTLGSVYTPTPPKDVLLVDYSCPASGKVSIALDTVFDCIVGNSPLQDYAGFVAYSQRDCLEACILANIVQKKIVCVAVAYSGKMQQMWTSVGANCFLKTQLGTVSGGDDWTILKRI</sequence>
<gene>
    <name evidence="2" type="ORF">CC86DRAFT_403923</name>
</gene>
<dbReference type="AlphaFoldDB" id="A0A6A7A995"/>
<keyword evidence="1" id="KW-0812">Transmembrane</keyword>
<name>A0A6A7A995_9PLEO</name>